<dbReference type="InterPro" id="IPR001254">
    <property type="entry name" value="Trypsin_dom"/>
</dbReference>
<dbReference type="InterPro" id="IPR035070">
    <property type="entry name" value="Streptogrisin_prodomain"/>
</dbReference>
<keyword evidence="12" id="KW-1185">Reference proteome</keyword>
<dbReference type="EMBL" id="BMQC01000022">
    <property type="protein sequence ID" value="GGK42237.1"/>
    <property type="molecule type" value="Genomic_DNA"/>
</dbReference>
<dbReference type="CDD" id="cd21112">
    <property type="entry name" value="alphaLP-like"/>
    <property type="match status" value="1"/>
</dbReference>
<dbReference type="InterPro" id="IPR009003">
    <property type="entry name" value="Peptidase_S1_PA"/>
</dbReference>
<keyword evidence="5" id="KW-0720">Serine protease</keyword>
<dbReference type="InterPro" id="IPR001316">
    <property type="entry name" value="Pept_S1A_streptogrisin"/>
</dbReference>
<dbReference type="Pfam" id="PF00089">
    <property type="entry name" value="Trypsin"/>
    <property type="match status" value="1"/>
</dbReference>
<dbReference type="GO" id="GO:0005576">
    <property type="term" value="C:extracellular region"/>
    <property type="evidence" value="ECO:0007669"/>
    <property type="project" value="InterPro"/>
</dbReference>
<dbReference type="PRINTS" id="PR00861">
    <property type="entry name" value="ALYTICPTASE"/>
</dbReference>
<reference evidence="11" key="2">
    <citation type="submission" date="2020-09" db="EMBL/GenBank/DDBJ databases">
        <authorList>
            <person name="Sun Q."/>
            <person name="Ohkuma M."/>
        </authorList>
    </citation>
    <scope>NUCLEOTIDE SEQUENCE</scope>
    <source>
        <strain evidence="11">JCM 3091</strain>
    </source>
</reference>
<evidence type="ECO:0000259" key="10">
    <source>
        <dbReference type="Pfam" id="PF02983"/>
    </source>
</evidence>
<reference evidence="11" key="1">
    <citation type="journal article" date="2014" name="Int. J. Syst. Evol. Microbiol.">
        <title>Complete genome sequence of Corynebacterium casei LMG S-19264T (=DSM 44701T), isolated from a smear-ripened cheese.</title>
        <authorList>
            <consortium name="US DOE Joint Genome Institute (JGI-PGF)"/>
            <person name="Walter F."/>
            <person name="Albersmeier A."/>
            <person name="Kalinowski J."/>
            <person name="Ruckert C."/>
        </authorList>
    </citation>
    <scope>NUCLEOTIDE SEQUENCE</scope>
    <source>
        <strain evidence="11">JCM 3091</strain>
    </source>
</reference>
<evidence type="ECO:0000313" key="11">
    <source>
        <dbReference type="EMBL" id="GGK42237.1"/>
    </source>
</evidence>
<dbReference type="Pfam" id="PF02983">
    <property type="entry name" value="Pro_Al_protease"/>
    <property type="match status" value="1"/>
</dbReference>
<comment type="caution">
    <text evidence="11">The sequence shown here is derived from an EMBL/GenBank/DDBJ whole genome shotgun (WGS) entry which is preliminary data.</text>
</comment>
<feature type="domain" description="Peptidase S1" evidence="9">
    <location>
        <begin position="217"/>
        <end position="360"/>
    </location>
</feature>
<dbReference type="InterPro" id="IPR043504">
    <property type="entry name" value="Peptidase_S1_PA_chymotrypsin"/>
</dbReference>
<name>A0A8J3FM23_9ACTN</name>
<evidence type="ECO:0000259" key="9">
    <source>
        <dbReference type="Pfam" id="PF00089"/>
    </source>
</evidence>
<gene>
    <name evidence="11" type="ORF">GCM10010124_38870</name>
</gene>
<dbReference type="Gene3D" id="3.30.300.50">
    <property type="match status" value="2"/>
</dbReference>
<dbReference type="GO" id="GO:0004252">
    <property type="term" value="F:serine-type endopeptidase activity"/>
    <property type="evidence" value="ECO:0007669"/>
    <property type="project" value="InterPro"/>
</dbReference>
<dbReference type="Gene3D" id="2.40.10.10">
    <property type="entry name" value="Trypsin-like serine proteases"/>
    <property type="match status" value="2"/>
</dbReference>
<dbReference type="GO" id="GO:0006508">
    <property type="term" value="P:proteolysis"/>
    <property type="evidence" value="ECO:0007669"/>
    <property type="project" value="UniProtKB-KW"/>
</dbReference>
<evidence type="ECO:0000256" key="2">
    <source>
        <dbReference type="ARBA" id="ARBA00022670"/>
    </source>
</evidence>
<keyword evidence="6" id="KW-0865">Zymogen</keyword>
<protein>
    <submittedName>
        <fullName evidence="11">Serine protease</fullName>
    </submittedName>
</protein>
<comment type="similarity">
    <text evidence="1">Belongs to the peptidase S1 family.</text>
</comment>
<organism evidence="11 12">
    <name type="scientific">Pilimelia terevasa</name>
    <dbReference type="NCBI Taxonomy" id="53372"/>
    <lineage>
        <taxon>Bacteria</taxon>
        <taxon>Bacillati</taxon>
        <taxon>Actinomycetota</taxon>
        <taxon>Actinomycetes</taxon>
        <taxon>Micromonosporales</taxon>
        <taxon>Micromonosporaceae</taxon>
        <taxon>Pilimelia</taxon>
    </lineage>
</organism>
<dbReference type="SUPFAM" id="SSF50494">
    <property type="entry name" value="Trypsin-like serine proteases"/>
    <property type="match status" value="1"/>
</dbReference>
<evidence type="ECO:0000256" key="5">
    <source>
        <dbReference type="ARBA" id="ARBA00022825"/>
    </source>
</evidence>
<feature type="domain" description="Peptidase S1A alpha-lytic prodomain" evidence="10">
    <location>
        <begin position="121"/>
        <end position="175"/>
    </location>
</feature>
<feature type="chain" id="PRO_5035205862" evidence="8">
    <location>
        <begin position="27"/>
        <end position="487"/>
    </location>
</feature>
<keyword evidence="2 11" id="KW-0645">Protease</keyword>
<feature type="signal peptide" evidence="8">
    <location>
        <begin position="1"/>
        <end position="26"/>
    </location>
</feature>
<dbReference type="Proteomes" id="UP000662200">
    <property type="component" value="Unassembled WGS sequence"/>
</dbReference>
<evidence type="ECO:0000256" key="4">
    <source>
        <dbReference type="ARBA" id="ARBA00022801"/>
    </source>
</evidence>
<sequence>MTRRLVFAAVTVPVLAVGAFAVPAVADALWPGAAPPPPDPYTSMLAAMQRDLALTPDQTRDRLAAERRAAAAEATLRDRLGRRYGGAWLSPDARTLTVGVTDRAEEAQVRALGAQPRLVRHSAAALRDVQARLDRSAARAPVAGWYVDVAENAVVVLADGSAPRARAFLRRSGVPEDAVRVRARPERPRLYAAAPRGGEGFRGPAGRCSIGFAVEGGFVTAGHCGRPGQPTRTGADRPLGVFASADFPRTDYAFVRTDDPVAAVVNDHRGGTVPVQGAREAPVGASVCRSGTATGWRCGTITARGATVRYKEGSVAGLTRTDVCAEPGDSGGSWVSDGQAQGVTSGGSGDCAEGGVTYFQPLRDALQAYGLNLRVDDPPRADAGGCADAPTRGAAVLRADAPSYRPNATYYVADAPRRHAGCVSAAGGTPVRLALERWTGRTWVTEATAGGTGTATLRHDGPAGYYRYRAQTTGEPVAATIGYAPPR</sequence>
<evidence type="ECO:0000313" key="12">
    <source>
        <dbReference type="Proteomes" id="UP000662200"/>
    </source>
</evidence>
<keyword evidence="4" id="KW-0378">Hydrolase</keyword>
<proteinExistence type="inferred from homology"/>
<evidence type="ECO:0000256" key="6">
    <source>
        <dbReference type="ARBA" id="ARBA00023145"/>
    </source>
</evidence>
<dbReference type="InterPro" id="IPR004236">
    <property type="entry name" value="Pept_S1_alpha_lytic"/>
</dbReference>
<dbReference type="AlphaFoldDB" id="A0A8J3FM23"/>
<evidence type="ECO:0000256" key="1">
    <source>
        <dbReference type="ARBA" id="ARBA00007664"/>
    </source>
</evidence>
<keyword evidence="3 8" id="KW-0732">Signal</keyword>
<dbReference type="RefSeq" id="WP_189115810.1">
    <property type="nucleotide sequence ID" value="NZ_BMQC01000022.1"/>
</dbReference>
<accession>A0A8J3FM23</accession>
<evidence type="ECO:0000256" key="8">
    <source>
        <dbReference type="SAM" id="SignalP"/>
    </source>
</evidence>
<evidence type="ECO:0000256" key="3">
    <source>
        <dbReference type="ARBA" id="ARBA00022729"/>
    </source>
</evidence>
<keyword evidence="7" id="KW-1015">Disulfide bond</keyword>
<evidence type="ECO:0000256" key="7">
    <source>
        <dbReference type="ARBA" id="ARBA00023157"/>
    </source>
</evidence>